<dbReference type="EMBL" id="CP011112">
    <property type="protein sequence ID" value="AKU16263.1"/>
    <property type="molecule type" value="Genomic_DNA"/>
</dbReference>
<dbReference type="KEGG" id="lmoi:VV02_10960"/>
<keyword evidence="2" id="KW-1185">Reference proteome</keyword>
<name>A0A0K1JI57_9MICO</name>
<organism evidence="1 2">
    <name type="scientific">Luteipulveratus mongoliensis</name>
    <dbReference type="NCBI Taxonomy" id="571913"/>
    <lineage>
        <taxon>Bacteria</taxon>
        <taxon>Bacillati</taxon>
        <taxon>Actinomycetota</taxon>
        <taxon>Actinomycetes</taxon>
        <taxon>Micrococcales</taxon>
        <taxon>Dermacoccaceae</taxon>
        <taxon>Luteipulveratus</taxon>
    </lineage>
</organism>
<dbReference type="STRING" id="571913.VV02_10960"/>
<proteinExistence type="predicted"/>
<evidence type="ECO:0008006" key="3">
    <source>
        <dbReference type="Google" id="ProtNLM"/>
    </source>
</evidence>
<protein>
    <recommendedName>
        <fullName evidence="3">Lipoprotein</fullName>
    </recommendedName>
</protein>
<reference evidence="1 2" key="1">
    <citation type="submission" date="2015-03" db="EMBL/GenBank/DDBJ databases">
        <title>Luteipulveratus halotolerans sp. nov., a novel actinobacterium (Dermacoccaceae) from Sarawak, Malaysia.</title>
        <authorList>
            <person name="Juboi H."/>
            <person name="Basik A."/>
            <person name="Shamsul S.S."/>
            <person name="Arnold P."/>
            <person name="Schmitt E.K."/>
            <person name="Sanglier J.-J."/>
            <person name="Yeo T."/>
        </authorList>
    </citation>
    <scope>NUCLEOTIDE SEQUENCE [LARGE SCALE GENOMIC DNA]</scope>
    <source>
        <strain evidence="1 2">MN07-A0370</strain>
    </source>
</reference>
<gene>
    <name evidence="1" type="ORF">VV02_10960</name>
</gene>
<dbReference type="PROSITE" id="PS51257">
    <property type="entry name" value="PROKAR_LIPOPROTEIN"/>
    <property type="match status" value="1"/>
</dbReference>
<dbReference type="AlphaFoldDB" id="A0A0K1JI57"/>
<dbReference type="Proteomes" id="UP000066480">
    <property type="component" value="Chromosome"/>
</dbReference>
<accession>A0A0K1JI57</accession>
<evidence type="ECO:0000313" key="1">
    <source>
        <dbReference type="EMBL" id="AKU16263.1"/>
    </source>
</evidence>
<sequence>MNDFTRRSVVCVLYGVVASAALTGCSDQSPTVQGAEKAGKKFVEALNAKNDDALAKLSMGTGEVRPAPQADLRATMATYGGAGLSTRDVSVTAETRGHGSLQLQWKGKIVTWPMTWVDSESRWYVVIVKAS</sequence>
<evidence type="ECO:0000313" key="2">
    <source>
        <dbReference type="Proteomes" id="UP000066480"/>
    </source>
</evidence>
<dbReference type="RefSeq" id="WP_052591580.1">
    <property type="nucleotide sequence ID" value="NZ_CP011112.1"/>
</dbReference>